<protein>
    <submittedName>
        <fullName evidence="4">8532_t:CDS:1</fullName>
    </submittedName>
</protein>
<sequence>TFRLGFGSPYSSKVLVGFVLSDGLLRTYHSPNGDIRWNRFTSPDENGQISENGEGFFYNNTNNEEATSSISLNILEGGFGYVVVTKSIAPDLQDVLFSQWNVYVSFLKPDSTIPTKPFIMYQTPMPYIRMSILHCAVVFDGTGNECLMLISVNLTSTVFMDTNGTSNYTAGGNNSTSSHLYNTTLANPNQPFNIVSSIRFESQGSVTDIQRLKADQIIHDMTLLPLFYGGYVTLGVINNVTNETGGVMLDRDGNVREQWSYNTFTNHSSGYISNTLWAAKKDSTTARNWTIITKEFPRLKAASTDNFPKDADIRYNNPNIDTTFPTIGAVISSNITQISITYAEPVILSSGNITIYQEGKYGSADIFRQGINRVTIQDKKVTIYVLDSTFNIPNATYYVIVDTNFVRDSNTREALLGLDKESWQFTTEPFKPGRIDKDGQSGLIRLTPEASMTFKSLLKNSSSIYEDVLNELANAIPISRERLEINKKYQIVGDQILLRITILPSKDNSEISIKQVMSNLNTLIAYKDITSISRYNYTNWLDSSFGFQETNNIWEKYKLMIVIAIVAASLIFIVFLMAWRKNKNGRNSVIFTSALILQDIVFDFAFVIFNSKDIPELYIYSLFTLIIPIIMNCASALYVILSENSRNDKFNSWFRKYPQVAAIFTLFASGDVVILHVLDSQVAGLQIFSATFSERAEAIIFITSTLNLFIEDLPQFIIRVCYWQNTIEYDIIPLIALWSSAVVLLNTLI</sequence>
<feature type="transmembrane region" description="Helical" evidence="2">
    <location>
        <begin position="589"/>
        <end position="611"/>
    </location>
</feature>
<name>A0A9N9E7G0_9GLOM</name>
<gene>
    <name evidence="4" type="ORF">ALEPTO_LOCUS10519</name>
</gene>
<keyword evidence="1" id="KW-0732">Signal</keyword>
<evidence type="ECO:0000259" key="3">
    <source>
        <dbReference type="Pfam" id="PF13205"/>
    </source>
</evidence>
<keyword evidence="5" id="KW-1185">Reference proteome</keyword>
<evidence type="ECO:0000313" key="5">
    <source>
        <dbReference type="Proteomes" id="UP000789508"/>
    </source>
</evidence>
<dbReference type="EMBL" id="CAJVPS010011949">
    <property type="protein sequence ID" value="CAG8668162.1"/>
    <property type="molecule type" value="Genomic_DNA"/>
</dbReference>
<proteinExistence type="predicted"/>
<comment type="caution">
    <text evidence="4">The sequence shown here is derived from an EMBL/GenBank/DDBJ whole genome shotgun (WGS) entry which is preliminary data.</text>
</comment>
<dbReference type="OrthoDB" id="2420894at2759"/>
<reference evidence="4" key="1">
    <citation type="submission" date="2021-06" db="EMBL/GenBank/DDBJ databases">
        <authorList>
            <person name="Kallberg Y."/>
            <person name="Tangrot J."/>
            <person name="Rosling A."/>
        </authorList>
    </citation>
    <scope>NUCLEOTIDE SEQUENCE</scope>
    <source>
        <strain evidence="4">FL130A</strain>
    </source>
</reference>
<feature type="non-terminal residue" evidence="4">
    <location>
        <position position="1"/>
    </location>
</feature>
<dbReference type="Pfam" id="PF13205">
    <property type="entry name" value="Big_5"/>
    <property type="match status" value="1"/>
</dbReference>
<feature type="non-terminal residue" evidence="4">
    <location>
        <position position="749"/>
    </location>
</feature>
<accession>A0A9N9E7G0</accession>
<feature type="transmembrane region" description="Helical" evidence="2">
    <location>
        <begin position="557"/>
        <end position="577"/>
    </location>
</feature>
<feature type="transmembrane region" description="Helical" evidence="2">
    <location>
        <begin position="617"/>
        <end position="640"/>
    </location>
</feature>
<dbReference type="InterPro" id="IPR032812">
    <property type="entry name" value="SbsA_Ig"/>
</dbReference>
<evidence type="ECO:0000256" key="1">
    <source>
        <dbReference type="ARBA" id="ARBA00022729"/>
    </source>
</evidence>
<dbReference type="AlphaFoldDB" id="A0A9N9E7G0"/>
<keyword evidence="2" id="KW-1133">Transmembrane helix</keyword>
<keyword evidence="2" id="KW-0812">Transmembrane</keyword>
<evidence type="ECO:0000313" key="4">
    <source>
        <dbReference type="EMBL" id="CAG8668162.1"/>
    </source>
</evidence>
<evidence type="ECO:0000256" key="2">
    <source>
        <dbReference type="SAM" id="Phobius"/>
    </source>
</evidence>
<keyword evidence="2" id="KW-0472">Membrane</keyword>
<dbReference type="Proteomes" id="UP000789508">
    <property type="component" value="Unassembled WGS sequence"/>
</dbReference>
<organism evidence="4 5">
    <name type="scientific">Ambispora leptoticha</name>
    <dbReference type="NCBI Taxonomy" id="144679"/>
    <lineage>
        <taxon>Eukaryota</taxon>
        <taxon>Fungi</taxon>
        <taxon>Fungi incertae sedis</taxon>
        <taxon>Mucoromycota</taxon>
        <taxon>Glomeromycotina</taxon>
        <taxon>Glomeromycetes</taxon>
        <taxon>Archaeosporales</taxon>
        <taxon>Ambisporaceae</taxon>
        <taxon>Ambispora</taxon>
    </lineage>
</organism>
<feature type="domain" description="SbsA Ig-like" evidence="3">
    <location>
        <begin position="317"/>
        <end position="427"/>
    </location>
</feature>